<feature type="compositionally biased region" description="Basic and acidic residues" evidence="4">
    <location>
        <begin position="55"/>
        <end position="65"/>
    </location>
</feature>
<evidence type="ECO:0000259" key="5">
    <source>
        <dbReference type="Pfam" id="PF05470"/>
    </source>
</evidence>
<feature type="non-terminal residue" evidence="6">
    <location>
        <position position="1"/>
    </location>
</feature>
<accession>A0A1Y5I1D9</accession>
<dbReference type="GO" id="GO:0003743">
    <property type="term" value="F:translation initiation factor activity"/>
    <property type="evidence" value="ECO:0007669"/>
    <property type="project" value="UniProtKB-KW"/>
</dbReference>
<dbReference type="InterPro" id="IPR008905">
    <property type="entry name" value="EIF3C_N_dom"/>
</dbReference>
<reference evidence="6" key="1">
    <citation type="submission" date="2017-04" db="EMBL/GenBank/DDBJ databases">
        <title>Population genomics of picophytoplankton unveils novel chromosome hypervariability.</title>
        <authorList>
            <consortium name="DOE Joint Genome Institute"/>
            <person name="Blanc-Mathieu R."/>
            <person name="Krasovec M."/>
            <person name="Hebrard M."/>
            <person name="Yau S."/>
            <person name="Desgranges E."/>
            <person name="Martin J."/>
            <person name="Schackwitz W."/>
            <person name="Kuo A."/>
            <person name="Salin G."/>
            <person name="Donnadieu C."/>
            <person name="Desdevises Y."/>
            <person name="Sanchez-Ferandin S."/>
            <person name="Moreau H."/>
            <person name="Rivals E."/>
            <person name="Grigoriev I.V."/>
            <person name="Grimsley N."/>
            <person name="Eyre-Walker A."/>
            <person name="Piganeau G."/>
        </authorList>
    </citation>
    <scope>NUCLEOTIDE SEQUENCE [LARGE SCALE GENOMIC DNA]</scope>
    <source>
        <strain evidence="6">RCC 1115</strain>
    </source>
</reference>
<protein>
    <submittedName>
        <fullName evidence="6">Eukaryotic translation initiation factor 3 subunit 8 N-terminus-domain-containing protein</fullName>
    </submittedName>
</protein>
<keyword evidence="3" id="KW-0648">Protein biosynthesis</keyword>
<dbReference type="EMBL" id="KZ155839">
    <property type="protein sequence ID" value="OUS41964.1"/>
    <property type="molecule type" value="Genomic_DNA"/>
</dbReference>
<dbReference type="GO" id="GO:0031369">
    <property type="term" value="F:translation initiation factor binding"/>
    <property type="evidence" value="ECO:0007669"/>
    <property type="project" value="InterPro"/>
</dbReference>
<sequence length="853" mass="96476">QSSKFWGADSDSSEEVSDDFSDSSADSSSSSSDSEESFQGASKYLQDDSSDSSEDDRRVIQSAKERRHTELKATVSNVLNHLSSNDWPELVKSFEKLIKHIDKHYAMPEQVSNSVKRALMQVSETVDSAYADKEHRQNLSTSFSKALSALRQRVAKYMKTVSLDTNLTLSSGGDSETDDSTCDSIAKKSEVEVDKKDKNYLLYADKKDVTYEMIDEKLQDITASRGKKSTDRHEVVRHLLYVRTLAKCPAQEVEILLHIISAQFDMSNSMASCMSVATWRNCVVNVLRLLTLLKGNSHIALIEQGEPAVRVDKDTILNGGHVELAGSLCAFVERLDDEYNKSLQNIDPHTQEYMSRLQDECFLLILIDEVIGYYKDLQNAESQVKISLRLLSHIHCKTVLLYEAMRRFAFERLDTKHNHKQVIIDATQEPQISNMDSYYAADGFCFPKGKLHEVVSHLTERVYTIGDQRSKVRAILYDTFHKSVCGDYDTAREQLLMSHLQQSINHMDVDTQVLFNRCMAQIGLNAFQDGAFGTSKACLSDLLASGKARELLAQGISPGRHSVERNLEQEKLERRRQMPFHTHVNVDLLESVFLVSSILTDTHDLFIKNRQPRTSNRSFVRFIEGFERQTFNGPPEGLRDTLMCATKHLIEGNWMAASDYITNMDCWSMLPTSEERRDYVLKLIVSELKREALRTYVFQRAAYYESLCLNTLSAMFGMSVDAIQTTIHKLLAAGLAGSCDPPTTSFAVHLTEPTALHLAVTIFSEKLTVFLDANERSLGVHVETEASPQHDDEESYMKQRSARQSRDDEREDVSKLRNMRFPNVSHSTATCMNVGGDSRKGSNKRYPFTGRSL</sequence>
<feature type="compositionally biased region" description="Low complexity" evidence="4">
    <location>
        <begin position="22"/>
        <end position="32"/>
    </location>
</feature>
<dbReference type="Pfam" id="PF05470">
    <property type="entry name" value="eIF-3c_N"/>
    <property type="match status" value="2"/>
</dbReference>
<name>A0A1Y5I1D9_OSTTA</name>
<evidence type="ECO:0000313" key="6">
    <source>
        <dbReference type="EMBL" id="OUS41964.1"/>
    </source>
</evidence>
<feature type="region of interest" description="Disordered" evidence="4">
    <location>
        <begin position="783"/>
        <end position="853"/>
    </location>
</feature>
<dbReference type="AlphaFoldDB" id="A0A1Y5I1D9"/>
<feature type="region of interest" description="Disordered" evidence="4">
    <location>
        <begin position="1"/>
        <end position="65"/>
    </location>
</feature>
<evidence type="ECO:0000256" key="1">
    <source>
        <dbReference type="ARBA" id="ARBA00022490"/>
    </source>
</evidence>
<dbReference type="InterPro" id="IPR027516">
    <property type="entry name" value="EIF3C"/>
</dbReference>
<organism evidence="6">
    <name type="scientific">Ostreococcus tauri</name>
    <name type="common">Marine green alga</name>
    <dbReference type="NCBI Taxonomy" id="70448"/>
    <lineage>
        <taxon>Eukaryota</taxon>
        <taxon>Viridiplantae</taxon>
        <taxon>Chlorophyta</taxon>
        <taxon>Mamiellophyceae</taxon>
        <taxon>Mamiellales</taxon>
        <taxon>Bathycoccaceae</taxon>
        <taxon>Ostreococcus</taxon>
    </lineage>
</organism>
<feature type="compositionally biased region" description="Basic and acidic residues" evidence="4">
    <location>
        <begin position="804"/>
        <end position="815"/>
    </location>
</feature>
<dbReference type="GO" id="GO:0005852">
    <property type="term" value="C:eukaryotic translation initiation factor 3 complex"/>
    <property type="evidence" value="ECO:0007669"/>
    <property type="project" value="InterPro"/>
</dbReference>
<keyword evidence="2 6" id="KW-0396">Initiation factor</keyword>
<gene>
    <name evidence="6" type="ORF">BE221DRAFT_64096</name>
</gene>
<evidence type="ECO:0000256" key="3">
    <source>
        <dbReference type="ARBA" id="ARBA00022917"/>
    </source>
</evidence>
<dbReference type="PANTHER" id="PTHR13937:SF0">
    <property type="entry name" value="EUKARYOTIC TRANSLATION INITIATION FACTOR 3 SUBUNIT C-RELATED"/>
    <property type="match status" value="1"/>
</dbReference>
<feature type="domain" description="Eukaryotic translation initiation factor 3 subunit C N-terminal" evidence="5">
    <location>
        <begin position="172"/>
        <end position="600"/>
    </location>
</feature>
<proteinExistence type="predicted"/>
<keyword evidence="1" id="KW-0963">Cytoplasm</keyword>
<dbReference type="GO" id="GO:0003723">
    <property type="term" value="F:RNA binding"/>
    <property type="evidence" value="ECO:0007669"/>
    <property type="project" value="InterPro"/>
</dbReference>
<evidence type="ECO:0000256" key="4">
    <source>
        <dbReference type="SAM" id="MobiDB-lite"/>
    </source>
</evidence>
<feature type="compositionally biased region" description="Acidic residues" evidence="4">
    <location>
        <begin position="11"/>
        <end position="21"/>
    </location>
</feature>
<dbReference type="Proteomes" id="UP000195557">
    <property type="component" value="Unassembled WGS sequence"/>
</dbReference>
<dbReference type="PANTHER" id="PTHR13937">
    <property type="entry name" value="EUKARYOTIC TRANSLATION INITATION FACTOR 3, SUBUNIT 8 EIF3S8 -RELATED"/>
    <property type="match status" value="1"/>
</dbReference>
<feature type="domain" description="Eukaryotic translation initiation factor 3 subunit C N-terminal" evidence="5">
    <location>
        <begin position="44"/>
        <end position="161"/>
    </location>
</feature>
<evidence type="ECO:0000256" key="2">
    <source>
        <dbReference type="ARBA" id="ARBA00022540"/>
    </source>
</evidence>